<keyword evidence="10" id="KW-1185">Reference proteome</keyword>
<evidence type="ECO:0000256" key="3">
    <source>
        <dbReference type="ARBA" id="ARBA00022741"/>
    </source>
</evidence>
<dbReference type="PANTHER" id="PTHR21087">
    <property type="entry name" value="SHIKIMATE KINASE"/>
    <property type="match status" value="1"/>
</dbReference>
<dbReference type="EC" id="2.7.1.71" evidence="7"/>
<dbReference type="HAMAP" id="MF_00109">
    <property type="entry name" value="Shikimate_kinase"/>
    <property type="match status" value="1"/>
</dbReference>
<feature type="binding site" evidence="7">
    <location>
        <position position="57"/>
    </location>
    <ligand>
        <name>substrate</name>
    </ligand>
</feature>
<evidence type="ECO:0000256" key="7">
    <source>
        <dbReference type="HAMAP-Rule" id="MF_00109"/>
    </source>
</evidence>
<dbReference type="UniPathway" id="UPA00053">
    <property type="reaction ID" value="UER00088"/>
</dbReference>
<dbReference type="CDD" id="cd00464">
    <property type="entry name" value="SK"/>
    <property type="match status" value="1"/>
</dbReference>
<evidence type="ECO:0000256" key="8">
    <source>
        <dbReference type="SAM" id="Phobius"/>
    </source>
</evidence>
<keyword evidence="8" id="KW-1133">Transmembrane helix</keyword>
<dbReference type="GO" id="GO:0009423">
    <property type="term" value="P:chorismate biosynthetic process"/>
    <property type="evidence" value="ECO:0007669"/>
    <property type="project" value="UniProtKB-UniRule"/>
</dbReference>
<dbReference type="Pfam" id="PF01202">
    <property type="entry name" value="SKI"/>
    <property type="match status" value="1"/>
</dbReference>
<dbReference type="PRINTS" id="PR01100">
    <property type="entry name" value="SHIKIMTKNASE"/>
</dbReference>
<feature type="binding site" evidence="7">
    <location>
        <begin position="35"/>
        <end position="40"/>
    </location>
    <ligand>
        <name>ATP</name>
        <dbReference type="ChEBI" id="CHEBI:30616"/>
    </ligand>
</feature>
<evidence type="ECO:0000256" key="5">
    <source>
        <dbReference type="ARBA" id="ARBA00022840"/>
    </source>
</evidence>
<dbReference type="GO" id="GO:0005829">
    <property type="term" value="C:cytosol"/>
    <property type="evidence" value="ECO:0007669"/>
    <property type="project" value="TreeGrafter"/>
</dbReference>
<dbReference type="InterPro" id="IPR031322">
    <property type="entry name" value="Shikimate/glucono_kinase"/>
</dbReference>
<feature type="binding site" evidence="7">
    <location>
        <position position="103"/>
    </location>
    <ligand>
        <name>substrate</name>
    </ligand>
</feature>
<organism evidence="9 10">
    <name type="scientific">Mucilaginibacter xinganensis</name>
    <dbReference type="NCBI Taxonomy" id="1234841"/>
    <lineage>
        <taxon>Bacteria</taxon>
        <taxon>Pseudomonadati</taxon>
        <taxon>Bacteroidota</taxon>
        <taxon>Sphingobacteriia</taxon>
        <taxon>Sphingobacteriales</taxon>
        <taxon>Sphingobacteriaceae</taxon>
        <taxon>Mucilaginibacter</taxon>
    </lineage>
</organism>
<gene>
    <name evidence="7" type="primary">aroK</name>
    <name evidence="9" type="ORF">MuYL_3929</name>
</gene>
<keyword evidence="5 7" id="KW-0067">ATP-binding</keyword>
<feature type="binding site" evidence="7">
    <location>
        <position position="39"/>
    </location>
    <ligand>
        <name>Mg(2+)</name>
        <dbReference type="ChEBI" id="CHEBI:18420"/>
    </ligand>
</feature>
<dbReference type="InterPro" id="IPR000623">
    <property type="entry name" value="Shikimate_kinase/TSH1"/>
</dbReference>
<keyword evidence="7" id="KW-0963">Cytoplasm</keyword>
<comment type="subcellular location">
    <subcellularLocation>
        <location evidence="7">Cytoplasm</location>
    </subcellularLocation>
</comment>
<keyword evidence="7" id="KW-0460">Magnesium</keyword>
<keyword evidence="1 7" id="KW-0028">Amino-acid biosynthesis</keyword>
<dbReference type="AlphaFoldDB" id="A0A223P1J9"/>
<dbReference type="GO" id="GO:0005524">
    <property type="term" value="F:ATP binding"/>
    <property type="evidence" value="ECO:0007669"/>
    <property type="project" value="UniProtKB-UniRule"/>
</dbReference>
<dbReference type="PANTHER" id="PTHR21087:SF16">
    <property type="entry name" value="SHIKIMATE KINASE 1, CHLOROPLASTIC"/>
    <property type="match status" value="1"/>
</dbReference>
<evidence type="ECO:0000256" key="4">
    <source>
        <dbReference type="ARBA" id="ARBA00022777"/>
    </source>
</evidence>
<evidence type="ECO:0000256" key="1">
    <source>
        <dbReference type="ARBA" id="ARBA00022605"/>
    </source>
</evidence>
<feature type="binding site" evidence="7">
    <location>
        <position position="142"/>
    </location>
    <ligand>
        <name>ATP</name>
        <dbReference type="ChEBI" id="CHEBI:30616"/>
    </ligand>
</feature>
<dbReference type="KEGG" id="muc:MuYL_3929"/>
<proteinExistence type="inferred from homology"/>
<dbReference type="GO" id="GO:0008652">
    <property type="term" value="P:amino acid biosynthetic process"/>
    <property type="evidence" value="ECO:0007669"/>
    <property type="project" value="UniProtKB-KW"/>
</dbReference>
<comment type="function">
    <text evidence="7">Catalyzes the specific phosphorylation of the 3-hydroxyl group of shikimic acid using ATP as a cosubstrate.</text>
</comment>
<evidence type="ECO:0000256" key="2">
    <source>
        <dbReference type="ARBA" id="ARBA00022679"/>
    </source>
</evidence>
<dbReference type="SUPFAM" id="SSF52540">
    <property type="entry name" value="P-loop containing nucleoside triphosphate hydrolases"/>
    <property type="match status" value="1"/>
</dbReference>
<feature type="binding site" evidence="7">
    <location>
        <position position="81"/>
    </location>
    <ligand>
        <name>substrate</name>
    </ligand>
</feature>
<comment type="catalytic activity">
    <reaction evidence="7">
        <text>shikimate + ATP = 3-phosphoshikimate + ADP + H(+)</text>
        <dbReference type="Rhea" id="RHEA:13121"/>
        <dbReference type="ChEBI" id="CHEBI:15378"/>
        <dbReference type="ChEBI" id="CHEBI:30616"/>
        <dbReference type="ChEBI" id="CHEBI:36208"/>
        <dbReference type="ChEBI" id="CHEBI:145989"/>
        <dbReference type="ChEBI" id="CHEBI:456216"/>
        <dbReference type="EC" id="2.7.1.71"/>
    </reaction>
</comment>
<comment type="pathway">
    <text evidence="7">Metabolic intermediate biosynthesis; chorismate biosynthesis; chorismate from D-erythrose 4-phosphate and phosphoenolpyruvate: step 5/7.</text>
</comment>
<dbReference type="Proteomes" id="UP000215002">
    <property type="component" value="Chromosome"/>
</dbReference>
<feature type="binding site" evidence="7">
    <location>
        <position position="164"/>
    </location>
    <ligand>
        <name>substrate</name>
    </ligand>
</feature>
<accession>A0A223P1J9</accession>
<comment type="caution">
    <text evidence="7">Lacks conserved residue(s) required for the propagation of feature annotation.</text>
</comment>
<reference evidence="9 10" key="1">
    <citation type="submission" date="2017-08" db="EMBL/GenBank/DDBJ databases">
        <title>Complete genome sequence of Mucilaginibacter sp. strain BJC16-A31.</title>
        <authorList>
            <consortium name="Henan University of Science and Technology"/>
            <person name="You X."/>
        </authorList>
    </citation>
    <scope>NUCLEOTIDE SEQUENCE [LARGE SCALE GENOMIC DNA]</scope>
    <source>
        <strain evidence="9 10">BJC16-A31</strain>
    </source>
</reference>
<keyword evidence="2 7" id="KW-0808">Transferase</keyword>
<dbReference type="GO" id="GO:0009073">
    <property type="term" value="P:aromatic amino acid family biosynthetic process"/>
    <property type="evidence" value="ECO:0007669"/>
    <property type="project" value="UniProtKB-KW"/>
</dbReference>
<protein>
    <recommendedName>
        <fullName evidence="7">Shikimate kinase</fullName>
        <shortName evidence="7">SK</shortName>
        <ecNumber evidence="7">2.7.1.71</ecNumber>
    </recommendedName>
</protein>
<feature type="transmembrane region" description="Helical" evidence="8">
    <location>
        <begin position="20"/>
        <end position="41"/>
    </location>
</feature>
<evidence type="ECO:0000313" key="10">
    <source>
        <dbReference type="Proteomes" id="UP000215002"/>
    </source>
</evidence>
<keyword evidence="3 7" id="KW-0547">Nucleotide-binding</keyword>
<keyword evidence="8" id="KW-0812">Transmembrane</keyword>
<keyword evidence="8" id="KW-0472">Membrane</keyword>
<comment type="subunit">
    <text evidence="7">Monomer.</text>
</comment>
<sequence length="194" mass="21720">MVYGLWSKKVKMNSLEDNSTVNNGLGLIFLIGFMGCGKTTLGRKLAARLGYEFMDLDHIMEAQAGMTIAEYFSTHGEDAFRKLESEVLKQTEYPEHAVVSTGGGLPCFFDNMQWVNAHGRSVYIQLSPKTLADRLEHEKNKRPLLREKHGEALIAFISEKLIEREPFYKQATFVANGLSLTAEKVAEILSTTAI</sequence>
<dbReference type="GO" id="GO:0004765">
    <property type="term" value="F:shikimate kinase activity"/>
    <property type="evidence" value="ECO:0007669"/>
    <property type="project" value="UniProtKB-UniRule"/>
</dbReference>
<keyword evidence="6 7" id="KW-0057">Aromatic amino acid biosynthesis</keyword>
<comment type="similarity">
    <text evidence="7">Belongs to the shikimate kinase family.</text>
</comment>
<dbReference type="InterPro" id="IPR027417">
    <property type="entry name" value="P-loop_NTPase"/>
</dbReference>
<evidence type="ECO:0000256" key="6">
    <source>
        <dbReference type="ARBA" id="ARBA00023141"/>
    </source>
</evidence>
<dbReference type="GO" id="GO:0000287">
    <property type="term" value="F:magnesium ion binding"/>
    <property type="evidence" value="ECO:0007669"/>
    <property type="project" value="UniProtKB-UniRule"/>
</dbReference>
<evidence type="ECO:0000313" key="9">
    <source>
        <dbReference type="EMBL" id="ASU35814.1"/>
    </source>
</evidence>
<keyword evidence="4 7" id="KW-0418">Kinase</keyword>
<comment type="cofactor">
    <cofactor evidence="7">
        <name>Mg(2+)</name>
        <dbReference type="ChEBI" id="CHEBI:18420"/>
    </cofactor>
    <text evidence="7">Binds 1 Mg(2+) ion per subunit.</text>
</comment>
<keyword evidence="7" id="KW-0479">Metal-binding</keyword>
<name>A0A223P1J9_9SPHI</name>
<dbReference type="Gene3D" id="3.40.50.300">
    <property type="entry name" value="P-loop containing nucleotide triphosphate hydrolases"/>
    <property type="match status" value="1"/>
</dbReference>
<dbReference type="EMBL" id="CP022743">
    <property type="protein sequence ID" value="ASU35814.1"/>
    <property type="molecule type" value="Genomic_DNA"/>
</dbReference>